<feature type="domain" description="DUF5117" evidence="4">
    <location>
        <begin position="137"/>
        <end position="320"/>
    </location>
</feature>
<feature type="signal peptide" evidence="2">
    <location>
        <begin position="1"/>
        <end position="23"/>
    </location>
</feature>
<dbReference type="Pfam" id="PF16313">
    <property type="entry name" value="DUF4953"/>
    <property type="match status" value="1"/>
</dbReference>
<dbReference type="Proteomes" id="UP000823597">
    <property type="component" value="Unassembled WGS sequence"/>
</dbReference>
<proteinExistence type="predicted"/>
<comment type="caution">
    <text evidence="6">The sequence shown here is derived from an EMBL/GenBank/DDBJ whole genome shotgun (WGS) entry which is preliminary data.</text>
</comment>
<keyword evidence="6" id="KW-0645">Protease</keyword>
<dbReference type="InterPro" id="IPR033413">
    <property type="entry name" value="DUF5117"/>
</dbReference>
<dbReference type="PANTHER" id="PTHR38478">
    <property type="entry name" value="PEPTIDASE M1A AND M12B"/>
    <property type="match status" value="1"/>
</dbReference>
<dbReference type="SUPFAM" id="SSF55486">
    <property type="entry name" value="Metalloproteases ('zincins'), catalytic domain"/>
    <property type="match status" value="1"/>
</dbReference>
<reference evidence="6" key="1">
    <citation type="submission" date="2020-10" db="EMBL/GenBank/DDBJ databases">
        <authorList>
            <person name="Gilroy R."/>
        </authorList>
    </citation>
    <scope>NUCLEOTIDE SEQUENCE</scope>
    <source>
        <strain evidence="6">10037</strain>
    </source>
</reference>
<dbReference type="InterPro" id="IPR034032">
    <property type="entry name" value="Zn_MMP-like_bac"/>
</dbReference>
<dbReference type="EMBL" id="JADIME010000077">
    <property type="protein sequence ID" value="MBO8465813.1"/>
    <property type="molecule type" value="Genomic_DNA"/>
</dbReference>
<feature type="chain" id="PRO_5038868223" evidence="2">
    <location>
        <begin position="24"/>
        <end position="865"/>
    </location>
</feature>
<feature type="compositionally biased region" description="Basic and acidic residues" evidence="1">
    <location>
        <begin position="68"/>
        <end position="80"/>
    </location>
</feature>
<organism evidence="6 7">
    <name type="scientific">Candidatus Merdivivens pullistercoris</name>
    <dbReference type="NCBI Taxonomy" id="2840873"/>
    <lineage>
        <taxon>Bacteria</taxon>
        <taxon>Pseudomonadati</taxon>
        <taxon>Bacteroidota</taxon>
        <taxon>Bacteroidia</taxon>
        <taxon>Bacteroidales</taxon>
        <taxon>Muribaculaceae</taxon>
        <taxon>Muribaculaceae incertae sedis</taxon>
        <taxon>Candidatus Merdivivens</taxon>
    </lineage>
</organism>
<evidence type="ECO:0000259" key="3">
    <source>
        <dbReference type="Pfam" id="PF16313"/>
    </source>
</evidence>
<dbReference type="Pfam" id="PF17162">
    <property type="entry name" value="DUF5118"/>
    <property type="match status" value="1"/>
</dbReference>
<gene>
    <name evidence="6" type="ORF">IAB93_07450</name>
</gene>
<dbReference type="GO" id="GO:0008237">
    <property type="term" value="F:metallopeptidase activity"/>
    <property type="evidence" value="ECO:0007669"/>
    <property type="project" value="UniProtKB-KW"/>
</dbReference>
<keyword evidence="6" id="KW-0378">Hydrolase</keyword>
<evidence type="ECO:0000256" key="1">
    <source>
        <dbReference type="SAM" id="MobiDB-lite"/>
    </source>
</evidence>
<dbReference type="CDD" id="cd04276">
    <property type="entry name" value="ZnMc_MMP_like_2"/>
    <property type="match status" value="1"/>
</dbReference>
<accession>A0A9D9N9U4</accession>
<dbReference type="AlphaFoldDB" id="A0A9D9N9U4"/>
<feature type="domain" description="EcxA zinc-binding" evidence="3">
    <location>
        <begin position="455"/>
        <end position="762"/>
    </location>
</feature>
<evidence type="ECO:0000259" key="4">
    <source>
        <dbReference type="Pfam" id="PF17148"/>
    </source>
</evidence>
<evidence type="ECO:0000313" key="6">
    <source>
        <dbReference type="EMBL" id="MBO8465813.1"/>
    </source>
</evidence>
<dbReference type="PANTHER" id="PTHR38478:SF1">
    <property type="entry name" value="ZINC DEPENDENT METALLOPROTEASE DOMAIN LIPOPROTEIN"/>
    <property type="match status" value="1"/>
</dbReference>
<feature type="domain" description="DUF5118" evidence="5">
    <location>
        <begin position="76"/>
        <end position="123"/>
    </location>
</feature>
<evidence type="ECO:0000256" key="2">
    <source>
        <dbReference type="SAM" id="SignalP"/>
    </source>
</evidence>
<evidence type="ECO:0000259" key="5">
    <source>
        <dbReference type="Pfam" id="PF17162"/>
    </source>
</evidence>
<reference evidence="6" key="2">
    <citation type="journal article" date="2021" name="PeerJ">
        <title>Extensive microbial diversity within the chicken gut microbiome revealed by metagenomics and culture.</title>
        <authorList>
            <person name="Gilroy R."/>
            <person name="Ravi A."/>
            <person name="Getino M."/>
            <person name="Pursley I."/>
            <person name="Horton D.L."/>
            <person name="Alikhan N.F."/>
            <person name="Baker D."/>
            <person name="Gharbi K."/>
            <person name="Hall N."/>
            <person name="Watson M."/>
            <person name="Adriaenssens E.M."/>
            <person name="Foster-Nyarko E."/>
            <person name="Jarju S."/>
            <person name="Secka A."/>
            <person name="Antonio M."/>
            <person name="Oren A."/>
            <person name="Chaudhuri R.R."/>
            <person name="La Ragione R."/>
            <person name="Hildebrand F."/>
            <person name="Pallen M.J."/>
        </authorList>
    </citation>
    <scope>NUCLEOTIDE SEQUENCE</scope>
    <source>
        <strain evidence="6">10037</strain>
    </source>
</reference>
<feature type="compositionally biased region" description="Basic residues" evidence="1">
    <location>
        <begin position="43"/>
        <end position="58"/>
    </location>
</feature>
<dbReference type="InterPro" id="IPR033428">
    <property type="entry name" value="DUF5118"/>
</dbReference>
<feature type="region of interest" description="Disordered" evidence="1">
    <location>
        <begin position="36"/>
        <end position="80"/>
    </location>
</feature>
<dbReference type="InterPro" id="IPR032534">
    <property type="entry name" value="EcxA_zinc-bd"/>
</dbReference>
<dbReference type="Pfam" id="PF17148">
    <property type="entry name" value="DUF5117"/>
    <property type="match status" value="1"/>
</dbReference>
<keyword evidence="6" id="KW-0482">Metalloprotease</keyword>
<protein>
    <submittedName>
        <fullName evidence="6">Zinc-dependent metalloprotease</fullName>
    </submittedName>
</protein>
<sequence>MKRILIVVLSLSMLFFGGASLSASTLCDGGYSYSVQKPEKKEKPQKKAKKDKKAKKGKKGEVPPAVEAKPEKKGPESMDKFIKKDAQVKDGLVKVIRQDDKYYFAVPDTLLGKEILIVSRLTRAAAGIRGMFSGYAGDQVNETVIFFEKGPDDKIFIREMNYDEMADPSSVMYDNLKRSSLQAIIGSFEIKAQNAAKDTSVIDVTDFFNSDNARLYFGQWEKRSFSLMNMEKDKSYVSSVRTYPINTEVTVVKTYSRNNGLSPATFEFNVSMVKLPEDLMTPRYFDPRVGYFTANYVSFDKNPQGVENVRMITRWRLEPKPEDMEKYMAGELVEPAKPIVYYIDPTTPPEWVPYLIQGVNDWAKVFEKAGFKNAIYARMAPTAEEDSTWSLEDARYSAIVYKPSDIPNASGPHVHDPRTGEILESHINWYHNVMKLIHHWYFVQCGPLDPGAQKMTFDTELMGQLIRFVSSHEVGHTLGLRHNFIGSASYTPEQLRDADFLRENGSSTTLMDYSRFNYVAQPEDNIPRELLFPRLSHYDEWAIEWGYRRYYQFSTPEEELPYLNEITTAKLENPYYRFGTETSSNDPRYQSEDFTNNQMVANALGINNLKIVMDNLTDWTATPNTGYEDLREMHGEVLNQYLRYVGHVAKWVGGRYETPKYRNQEGALYEPVEKAKQEEALEWIDDYVFKAPLWLISENIMDKTGMSPRTYMERIYSRTFSALISKRILSNMYQDELYNKTEAYTMKEYFADLYRYVFTQPKATDPYARLLQKTYVKALCDLYTGESDTWGKLLGVASPDNTDVVSMTVYQMDYLKGRMAALEKSYSDPVVKGHFKYLEGMIDKALEDGFNSAIDESSSGVVISF</sequence>
<dbReference type="InterPro" id="IPR024079">
    <property type="entry name" value="MetalloPept_cat_dom_sf"/>
</dbReference>
<name>A0A9D9N9U4_9BACT</name>
<evidence type="ECO:0000313" key="7">
    <source>
        <dbReference type="Proteomes" id="UP000823597"/>
    </source>
</evidence>
<keyword evidence="2" id="KW-0732">Signal</keyword>
<dbReference type="Gene3D" id="3.40.390.10">
    <property type="entry name" value="Collagenase (Catalytic Domain)"/>
    <property type="match status" value="1"/>
</dbReference>